<accession>A0A3S4BHT9</accession>
<dbReference type="Proteomes" id="UP000289200">
    <property type="component" value="Unassembled WGS sequence"/>
</dbReference>
<reference evidence="4" key="1">
    <citation type="submission" date="2018-10" db="EMBL/GenBank/DDBJ databases">
        <authorList>
            <person name="Peiro R."/>
            <person name="Begona"/>
            <person name="Cbmso G."/>
            <person name="Lopez M."/>
            <person name="Gonzalez S."/>
            <person name="Sacristan E."/>
            <person name="Castillo E."/>
        </authorList>
    </citation>
    <scope>NUCLEOTIDE SEQUENCE [LARGE SCALE GENOMIC DNA]</scope>
</reference>
<dbReference type="PANTHER" id="PTHR19328:SF75">
    <property type="entry name" value="ALDOSE SUGAR DEHYDROGENASE YLII"/>
    <property type="match status" value="1"/>
</dbReference>
<dbReference type="Pfam" id="PF07995">
    <property type="entry name" value="GSDH"/>
    <property type="match status" value="1"/>
</dbReference>
<dbReference type="PANTHER" id="PTHR19328">
    <property type="entry name" value="HEDGEHOG-INTERACTING PROTEIN"/>
    <property type="match status" value="1"/>
</dbReference>
<dbReference type="Gene3D" id="2.120.10.30">
    <property type="entry name" value="TolB, C-terminal domain"/>
    <property type="match status" value="1"/>
</dbReference>
<feature type="chain" id="PRO_5018778030" evidence="1">
    <location>
        <begin position="24"/>
        <end position="382"/>
    </location>
</feature>
<evidence type="ECO:0000259" key="2">
    <source>
        <dbReference type="Pfam" id="PF07995"/>
    </source>
</evidence>
<dbReference type="InterPro" id="IPR011042">
    <property type="entry name" value="6-blade_b-propeller_TolB-like"/>
</dbReference>
<gene>
    <name evidence="3" type="primary">yliI</name>
    <name evidence="3" type="ORF">RHODGE_RHODGE_03485</name>
</gene>
<dbReference type="OrthoDB" id="9770043at2"/>
<name>A0A3S4BHT9_9BRAD</name>
<evidence type="ECO:0000313" key="3">
    <source>
        <dbReference type="EMBL" id="VCU10297.1"/>
    </source>
</evidence>
<dbReference type="InterPro" id="IPR011041">
    <property type="entry name" value="Quinoprot_gluc/sorb_DH_b-prop"/>
</dbReference>
<dbReference type="SUPFAM" id="SSF50952">
    <property type="entry name" value="Soluble quinoprotein glucose dehydrogenase"/>
    <property type="match status" value="1"/>
</dbReference>
<keyword evidence="4" id="KW-1185">Reference proteome</keyword>
<dbReference type="AlphaFoldDB" id="A0A3S4BHT9"/>
<feature type="domain" description="Glucose/Sorbosone dehydrogenase" evidence="2">
    <location>
        <begin position="54"/>
        <end position="377"/>
    </location>
</feature>
<organism evidence="3 4">
    <name type="scientific">Rhodoplanes serenus</name>
    <dbReference type="NCBI Taxonomy" id="200615"/>
    <lineage>
        <taxon>Bacteria</taxon>
        <taxon>Pseudomonadati</taxon>
        <taxon>Pseudomonadota</taxon>
        <taxon>Alphaproteobacteria</taxon>
        <taxon>Hyphomicrobiales</taxon>
        <taxon>Nitrobacteraceae</taxon>
        <taxon>Rhodoplanes</taxon>
    </lineage>
</organism>
<keyword evidence="1" id="KW-0732">Signal</keyword>
<feature type="signal peptide" evidence="1">
    <location>
        <begin position="1"/>
        <end position="23"/>
    </location>
</feature>
<evidence type="ECO:0000256" key="1">
    <source>
        <dbReference type="SAM" id="SignalP"/>
    </source>
</evidence>
<sequence length="382" mass="40887">MRKGVLVLIAASMAAATPGAAQAQAGAPPAAPADRRVDTEAGPLVVHTVAEGLVHPWGLAVLPDRRLLVTERPGRLRLVGPDGRVSPPLAGVPPVLAQGQGGLHDVALDPDFANSRVVYITYAEPGDGGASAAVARAVLGEDRLSDLKVIFRQQPKVSGGNHFGSRIVFRRDGTLFVTLGERFKFDPAQDLGTHLGKIVRIRPDGSVPADNPFVGRKDARPEIWSYGHRNPLGGALHPDTGVLWVHEMGPMGGDELNIPQAGKNYGWPLVSWGKHYDGRDIPDPPTRPEFADAVRHWTPVISPSGMAFYTADRIRGWRGSMLISGLSSRGIVRLTLDGERVTGEERIPLGARIRHVVAGPDGEVFALTDEPNGRILRLAPPE</sequence>
<comment type="caution">
    <text evidence="3">The sequence shown here is derived from an EMBL/GenBank/DDBJ whole genome shotgun (WGS) entry which is preliminary data.</text>
</comment>
<protein>
    <submittedName>
        <fullName evidence="3">Aldose sugar dehydrogenase YliI</fullName>
    </submittedName>
</protein>
<proteinExistence type="predicted"/>
<evidence type="ECO:0000313" key="4">
    <source>
        <dbReference type="Proteomes" id="UP000289200"/>
    </source>
</evidence>
<dbReference type="EMBL" id="UWOC01000166">
    <property type="protein sequence ID" value="VCU10297.1"/>
    <property type="molecule type" value="Genomic_DNA"/>
</dbReference>
<dbReference type="RefSeq" id="WP_129610340.1">
    <property type="nucleotide sequence ID" value="NZ_UWOC01000166.1"/>
</dbReference>
<dbReference type="InterPro" id="IPR012938">
    <property type="entry name" value="Glc/Sorbosone_DH"/>
</dbReference>